<name>A0A420Y0N6_9PEZI</name>
<evidence type="ECO:0000256" key="2">
    <source>
        <dbReference type="SAM" id="SignalP"/>
    </source>
</evidence>
<dbReference type="EMBL" id="QVQW01000073">
    <property type="protein sequence ID" value="RKU41494.1"/>
    <property type="molecule type" value="Genomic_DNA"/>
</dbReference>
<comment type="caution">
    <text evidence="3">The sequence shown here is derived from an EMBL/GenBank/DDBJ whole genome shotgun (WGS) entry which is preliminary data.</text>
</comment>
<dbReference type="Proteomes" id="UP000275385">
    <property type="component" value="Unassembled WGS sequence"/>
</dbReference>
<reference evidence="3 4" key="1">
    <citation type="submission" date="2018-08" db="EMBL/GenBank/DDBJ databases">
        <title>Draft genome of the lignicolous fungus Coniochaeta pulveracea.</title>
        <authorList>
            <person name="Borstlap C.J."/>
            <person name="De Witt R.N."/>
            <person name="Botha A."/>
            <person name="Volschenk H."/>
        </authorList>
    </citation>
    <scope>NUCLEOTIDE SEQUENCE [LARGE SCALE GENOMIC DNA]</scope>
    <source>
        <strain evidence="3 4">CAB683</strain>
    </source>
</reference>
<dbReference type="PANTHER" id="PTHR40640:SF1">
    <property type="entry name" value="ANCHORED GLYCOPROTEIN, PUTATIVE (AFU_ORTHOLOGUE AFUA_8G04860)-RELATED"/>
    <property type="match status" value="1"/>
</dbReference>
<gene>
    <name evidence="3" type="ORF">DL546_001032</name>
</gene>
<dbReference type="PANTHER" id="PTHR40640">
    <property type="entry name" value="ANCHORED GLYCOPROTEIN, PUTATIVE (AFU_ORTHOLOGUE AFUA_8G04860)-RELATED"/>
    <property type="match status" value="1"/>
</dbReference>
<keyword evidence="4" id="KW-1185">Reference proteome</keyword>
<sequence length="240" mass="23496">MSPLIMKAAAAAAISFIATPILADYTTTLHPPDVDNQSILASIITAGSSSTTYLLSCPANEADYDCGLGTGITVVEGPSTVACTYSGFENTVTYNCNVDGGTSATCTMSYASSYSTDEASVTGADTSVVDWKGMAVTVTVTAGETYSGPADAGQTTTPAEGGLGTTTDKDPVGQEPTGVSKSKSSSASSVEASQTGTATASSSQTSAAASASSSSGGLPRVTGNAVMAGAAAVLGGVLMI</sequence>
<feature type="region of interest" description="Disordered" evidence="1">
    <location>
        <begin position="145"/>
        <end position="220"/>
    </location>
</feature>
<evidence type="ECO:0000256" key="1">
    <source>
        <dbReference type="SAM" id="MobiDB-lite"/>
    </source>
</evidence>
<organism evidence="3 4">
    <name type="scientific">Coniochaeta pulveracea</name>
    <dbReference type="NCBI Taxonomy" id="177199"/>
    <lineage>
        <taxon>Eukaryota</taxon>
        <taxon>Fungi</taxon>
        <taxon>Dikarya</taxon>
        <taxon>Ascomycota</taxon>
        <taxon>Pezizomycotina</taxon>
        <taxon>Sordariomycetes</taxon>
        <taxon>Sordariomycetidae</taxon>
        <taxon>Coniochaetales</taxon>
        <taxon>Coniochaetaceae</taxon>
        <taxon>Coniochaeta</taxon>
    </lineage>
</organism>
<dbReference type="OrthoDB" id="4991875at2759"/>
<dbReference type="STRING" id="177199.A0A420Y0N6"/>
<keyword evidence="2" id="KW-0732">Signal</keyword>
<evidence type="ECO:0000313" key="4">
    <source>
        <dbReference type="Proteomes" id="UP000275385"/>
    </source>
</evidence>
<evidence type="ECO:0000313" key="3">
    <source>
        <dbReference type="EMBL" id="RKU41494.1"/>
    </source>
</evidence>
<feature type="chain" id="PRO_5019216909" evidence="2">
    <location>
        <begin position="24"/>
        <end position="240"/>
    </location>
</feature>
<dbReference type="AlphaFoldDB" id="A0A420Y0N6"/>
<protein>
    <submittedName>
        <fullName evidence="3">Uncharacterized protein</fullName>
    </submittedName>
</protein>
<proteinExistence type="predicted"/>
<feature type="compositionally biased region" description="Low complexity" evidence="1">
    <location>
        <begin position="179"/>
        <end position="217"/>
    </location>
</feature>
<accession>A0A420Y0N6</accession>
<feature type="signal peptide" evidence="2">
    <location>
        <begin position="1"/>
        <end position="23"/>
    </location>
</feature>